<evidence type="ECO:0000313" key="2">
    <source>
        <dbReference type="Proteomes" id="UP000199628"/>
    </source>
</evidence>
<name>A0A1G6LHL8_9RHOB</name>
<dbReference type="OrthoDB" id="7062915at2"/>
<evidence type="ECO:0008006" key="3">
    <source>
        <dbReference type="Google" id="ProtNLM"/>
    </source>
</evidence>
<sequence>MSDTPPVRRRRFSQIYAVPENLSDDSPRMRGRIAALMHSTLEKPHLQKDCSGFLKAELNLKFRTNATYSVSWDETLAKIEKNIFLDSITVVYEFFHEDKYEYFSERGADKRVKDYIIDVNRIFAEEHVAYWIDNEGVVHPKPDEAFRNSYEDTIKGLNGAGFTAARKHIADSDGYILQDPPNWSKAIYSVFLAGENIFKVVTNDSQLNGKKLDQRLKPLIEKKYDDPHTRRSALNLYDGFKEWVDCAHNYRHDPGDKEPTQPPEDLALAIINSGYGYVRWLASFGAPEAISSED</sequence>
<dbReference type="Proteomes" id="UP000199628">
    <property type="component" value="Unassembled WGS sequence"/>
</dbReference>
<accession>A0A1G6LHL8</accession>
<dbReference type="RefSeq" id="WP_143028509.1">
    <property type="nucleotide sequence ID" value="NZ_FMZV01000002.1"/>
</dbReference>
<protein>
    <recommendedName>
        <fullName evidence="3">Abortive infection C-terminus</fullName>
    </recommendedName>
</protein>
<keyword evidence="2" id="KW-1185">Reference proteome</keyword>
<proteinExistence type="predicted"/>
<reference evidence="2" key="1">
    <citation type="submission" date="2016-10" db="EMBL/GenBank/DDBJ databases">
        <authorList>
            <person name="Varghese N."/>
            <person name="Submissions S."/>
        </authorList>
    </citation>
    <scope>NUCLEOTIDE SEQUENCE [LARGE SCALE GENOMIC DNA]</scope>
    <source>
        <strain evidence="2">CGMCC 1.9108</strain>
    </source>
</reference>
<dbReference type="EMBL" id="FMZV01000002">
    <property type="protein sequence ID" value="SDC42731.1"/>
    <property type="molecule type" value="Genomic_DNA"/>
</dbReference>
<organism evidence="1 2">
    <name type="scientific">Ruegeria marina</name>
    <dbReference type="NCBI Taxonomy" id="639004"/>
    <lineage>
        <taxon>Bacteria</taxon>
        <taxon>Pseudomonadati</taxon>
        <taxon>Pseudomonadota</taxon>
        <taxon>Alphaproteobacteria</taxon>
        <taxon>Rhodobacterales</taxon>
        <taxon>Roseobacteraceae</taxon>
        <taxon>Ruegeria</taxon>
    </lineage>
</organism>
<gene>
    <name evidence="1" type="ORF">SAMN04488239_102245</name>
</gene>
<dbReference type="AlphaFoldDB" id="A0A1G6LHL8"/>
<evidence type="ECO:0000313" key="1">
    <source>
        <dbReference type="EMBL" id="SDC42731.1"/>
    </source>
</evidence>